<feature type="transmembrane region" description="Helical" evidence="9">
    <location>
        <begin position="1061"/>
        <end position="1080"/>
    </location>
</feature>
<feature type="transmembrane region" description="Helical" evidence="9">
    <location>
        <begin position="114"/>
        <end position="134"/>
    </location>
</feature>
<evidence type="ECO:0000259" key="10">
    <source>
        <dbReference type="PROSITE" id="PS50893"/>
    </source>
</evidence>
<dbReference type="PANTHER" id="PTHR24223:SF330">
    <property type="entry name" value="ATP-BINDING CASSETTE SUB-FAMILY C MEMBER 10"/>
    <property type="match status" value="1"/>
</dbReference>
<dbReference type="PROSITE" id="PS50893">
    <property type="entry name" value="ABC_TRANSPORTER_2"/>
    <property type="match status" value="2"/>
</dbReference>
<keyword evidence="5" id="KW-0067">ATP-binding</keyword>
<keyword evidence="2" id="KW-0813">Transport</keyword>
<comment type="subcellular location">
    <subcellularLocation>
        <location evidence="1">Membrane</location>
    </subcellularLocation>
</comment>
<evidence type="ECO:0000256" key="8">
    <source>
        <dbReference type="SAM" id="MobiDB-lite"/>
    </source>
</evidence>
<gene>
    <name evidence="12" type="ORF">WISP_146407</name>
</gene>
<feature type="transmembrane region" description="Helical" evidence="9">
    <location>
        <begin position="601"/>
        <end position="622"/>
    </location>
</feature>
<dbReference type="PROSITE" id="PS00211">
    <property type="entry name" value="ABC_TRANSPORTER_1"/>
    <property type="match status" value="2"/>
</dbReference>
<feature type="transmembrane region" description="Helical" evidence="9">
    <location>
        <begin position="988"/>
        <end position="1014"/>
    </location>
</feature>
<organism evidence="12 13">
    <name type="scientific">Willisornis vidua</name>
    <name type="common">Xingu scale-backed antbird</name>
    <dbReference type="NCBI Taxonomy" id="1566151"/>
    <lineage>
        <taxon>Eukaryota</taxon>
        <taxon>Metazoa</taxon>
        <taxon>Chordata</taxon>
        <taxon>Craniata</taxon>
        <taxon>Vertebrata</taxon>
        <taxon>Euteleostomi</taxon>
        <taxon>Archelosauria</taxon>
        <taxon>Archosauria</taxon>
        <taxon>Dinosauria</taxon>
        <taxon>Saurischia</taxon>
        <taxon>Theropoda</taxon>
        <taxon>Coelurosauria</taxon>
        <taxon>Aves</taxon>
        <taxon>Neognathae</taxon>
        <taxon>Neoaves</taxon>
        <taxon>Telluraves</taxon>
        <taxon>Australaves</taxon>
        <taxon>Passeriformes</taxon>
        <taxon>Thamnophilidae</taxon>
        <taxon>Willisornis</taxon>
    </lineage>
</organism>
<dbReference type="InterPro" id="IPR011527">
    <property type="entry name" value="ABC1_TM_dom"/>
</dbReference>
<feature type="transmembrane region" description="Helical" evidence="9">
    <location>
        <begin position="1086"/>
        <end position="1105"/>
    </location>
</feature>
<feature type="transmembrane region" description="Helical" evidence="9">
    <location>
        <begin position="1173"/>
        <end position="1192"/>
    </location>
</feature>
<feature type="transmembrane region" description="Helical" evidence="9">
    <location>
        <begin position="565"/>
        <end position="589"/>
    </location>
</feature>
<evidence type="ECO:0000256" key="5">
    <source>
        <dbReference type="ARBA" id="ARBA00022840"/>
    </source>
</evidence>
<accession>A0ABQ9CKQ2</accession>
<protein>
    <submittedName>
        <fullName evidence="12">Multidrug resistance-associated protein 7 isoform X4</fullName>
    </submittedName>
</protein>
<feature type="transmembrane region" description="Helical" evidence="9">
    <location>
        <begin position="948"/>
        <end position="968"/>
    </location>
</feature>
<reference evidence="12" key="1">
    <citation type="submission" date="2019-10" db="EMBL/GenBank/DDBJ databases">
        <authorList>
            <person name="Soares A.E.R."/>
            <person name="Aleixo A."/>
            <person name="Schneider P."/>
            <person name="Miyaki C.Y."/>
            <person name="Schneider M.P."/>
            <person name="Mello C."/>
            <person name="Vasconcelos A.T.R."/>
        </authorList>
    </citation>
    <scope>NUCLEOTIDE SEQUENCE</scope>
    <source>
        <tissue evidence="12">Muscle</tissue>
    </source>
</reference>
<feature type="transmembrane region" description="Helical" evidence="9">
    <location>
        <begin position="184"/>
        <end position="203"/>
    </location>
</feature>
<dbReference type="InterPro" id="IPR003593">
    <property type="entry name" value="AAA+_ATPase"/>
</dbReference>
<dbReference type="InterPro" id="IPR003439">
    <property type="entry name" value="ABC_transporter-like_ATP-bd"/>
</dbReference>
<dbReference type="EMBL" id="WHWB01034782">
    <property type="protein sequence ID" value="KAJ7404257.1"/>
    <property type="molecule type" value="Genomic_DNA"/>
</dbReference>
<dbReference type="SUPFAM" id="SSF52540">
    <property type="entry name" value="P-loop containing nucleoside triphosphate hydrolases"/>
    <property type="match status" value="2"/>
</dbReference>
<evidence type="ECO:0000256" key="4">
    <source>
        <dbReference type="ARBA" id="ARBA00022741"/>
    </source>
</evidence>
<dbReference type="CDD" id="cd03250">
    <property type="entry name" value="ABCC_MRP_domain1"/>
    <property type="match status" value="1"/>
</dbReference>
<feature type="transmembrane region" description="Helical" evidence="9">
    <location>
        <begin position="146"/>
        <end position="164"/>
    </location>
</feature>
<dbReference type="CDD" id="cd03244">
    <property type="entry name" value="ABCC_MRP_domain2"/>
    <property type="match status" value="1"/>
</dbReference>
<feature type="domain" description="ABC transporter" evidence="10">
    <location>
        <begin position="1266"/>
        <end position="1514"/>
    </location>
</feature>
<dbReference type="InterPro" id="IPR027417">
    <property type="entry name" value="P-loop_NTPase"/>
</dbReference>
<dbReference type="Gene3D" id="1.20.1560.10">
    <property type="entry name" value="ABC transporter type 1, transmembrane domain"/>
    <property type="match status" value="2"/>
</dbReference>
<feature type="transmembrane region" description="Helical" evidence="9">
    <location>
        <begin position="485"/>
        <end position="505"/>
    </location>
</feature>
<feature type="domain" description="ABC transmembrane type-1" evidence="11">
    <location>
        <begin position="958"/>
        <end position="1226"/>
    </location>
</feature>
<keyword evidence="4" id="KW-0547">Nucleotide-binding</keyword>
<name>A0ABQ9CKQ2_9PASS</name>
<dbReference type="InterPro" id="IPR017871">
    <property type="entry name" value="ABC_transporter-like_CS"/>
</dbReference>
<evidence type="ECO:0000313" key="13">
    <source>
        <dbReference type="Proteomes" id="UP001145742"/>
    </source>
</evidence>
<feature type="domain" description="ABC transmembrane type-1" evidence="11">
    <location>
        <begin position="351"/>
        <end position="627"/>
    </location>
</feature>
<feature type="transmembrane region" description="Helical" evidence="9">
    <location>
        <begin position="1204"/>
        <end position="1222"/>
    </location>
</feature>
<dbReference type="Pfam" id="PF00005">
    <property type="entry name" value="ABC_tran"/>
    <property type="match status" value="2"/>
</dbReference>
<dbReference type="PROSITE" id="PS50929">
    <property type="entry name" value="ABC_TM1F"/>
    <property type="match status" value="2"/>
</dbReference>
<dbReference type="SUPFAM" id="SSF90123">
    <property type="entry name" value="ABC transporter transmembrane region"/>
    <property type="match status" value="2"/>
</dbReference>
<feature type="transmembrane region" description="Helical" evidence="9">
    <location>
        <begin position="455"/>
        <end position="479"/>
    </location>
</feature>
<feature type="transmembrane region" description="Helical" evidence="9">
    <location>
        <begin position="79"/>
        <end position="102"/>
    </location>
</feature>
<dbReference type="InterPro" id="IPR050173">
    <property type="entry name" value="ABC_transporter_C-like"/>
</dbReference>
<dbReference type="Pfam" id="PF00664">
    <property type="entry name" value="ABC_membrane"/>
    <property type="match status" value="2"/>
</dbReference>
<dbReference type="CDD" id="cd18598">
    <property type="entry name" value="ABC_6TM_MRP7_D1_like"/>
    <property type="match status" value="1"/>
</dbReference>
<feature type="compositionally biased region" description="Basic and acidic residues" evidence="8">
    <location>
        <begin position="898"/>
        <end position="908"/>
    </location>
</feature>
<keyword evidence="6 9" id="KW-1133">Transmembrane helix</keyword>
<evidence type="ECO:0000313" key="12">
    <source>
        <dbReference type="EMBL" id="KAJ7404257.1"/>
    </source>
</evidence>
<feature type="transmembrane region" description="Helical" evidence="9">
    <location>
        <begin position="381"/>
        <end position="401"/>
    </location>
</feature>
<feature type="domain" description="ABC transporter" evidence="10">
    <location>
        <begin position="674"/>
        <end position="898"/>
    </location>
</feature>
<dbReference type="CDD" id="cd18605">
    <property type="entry name" value="ABC_6TM_MRP7_D2_like"/>
    <property type="match status" value="1"/>
</dbReference>
<feature type="transmembrane region" description="Helical" evidence="9">
    <location>
        <begin position="342"/>
        <end position="361"/>
    </location>
</feature>
<feature type="transmembrane region" description="Helical" evidence="9">
    <location>
        <begin position="50"/>
        <end position="67"/>
    </location>
</feature>
<comment type="caution">
    <text evidence="12">The sequence shown here is derived from an EMBL/GenBank/DDBJ whole genome shotgun (WGS) entry which is preliminary data.</text>
</comment>
<feature type="region of interest" description="Disordered" evidence="8">
    <location>
        <begin position="898"/>
        <end position="926"/>
    </location>
</feature>
<dbReference type="PANTHER" id="PTHR24223">
    <property type="entry name" value="ATP-BINDING CASSETTE SUB-FAMILY C"/>
    <property type="match status" value="1"/>
</dbReference>
<keyword evidence="13" id="KW-1185">Reference proteome</keyword>
<sequence length="1592" mass="176444">MEDLLCLTLNYQQRMESILAGLCGTSPEDPLPVWVHGSVGHCFNQLTLNVIPHVVLAVVSACFLGTPRSGSRVPCRSGWGCRIATSFVLAGLFLADIIPVTISQQELGPVYLEVLANGTAALTWLVHSLALVMLCRSIHGFTRGPVALALLTLLPLPSFIITLVWYCQSGTAWSPAHPAASSRFAILCLQLASLLAYVVGYLFPTAGRQDFLSINSSCQEDQLISEPGIPVPDEQAVAEDGESWLSRFFYIWMNPVMKRGYQGKLNQPQDVCVLPRQLQTARVCDRFYSCWQKKAALHQVEEETVSLTSPMVAGGDGSSDAPDSSHCGQETVRLFSVLHAAFGFRFYSLGLLHLAGKLLSFSGPLLLNLLVNFMESRQEPLSHGVLYALGLFAGSFLAALLRNQFSYEMNKVALMVRAAVISAIYRKALRVSGASLARFTMGEIVNFMSTDTSRLVNFCLSFHELWSLPFQFAITLYLLYQQVGVAFLGGLALALLLVPVNKILANRIMMNSKEMLKHKDTRVKLMTEFLCGIRVIKYYTWEKHFSTRINACRAKELQKLRAMNYLDAVCVYLWAALPVVISIAIFITYVQLGHQLTATKVFTALALVGMLILPLNSFPWVLNGILEAKVSLDRIQHFLELTDQDLEAYYALDSPSDTATAVEMRCAALSWVPVEEESTRQPLPTGTLQLHIENLSLRKGMLLGVVGKVGSGKSSLLAAIAGELIKQGGRVYVCDLEQGFGLATQEPWIQFTTVRENILFGREYDARLYEEVVEACALSEDLNILPAGDQTEVGENGVTLSGGQKARIALARAVYQEKELYLLDDPLAAVDADVANHLMQKCILGVLKHKTRILCTHRTEFLEKADALLLIDNGRMVKTGTPADILPLVEAFPKFKDMDKRQKDKAPDEQGQEEPTETEKEELTQNNNLMYKEEEKKEGAVAFQVYKAYWLAVGTWLALLILFSLLLMQALDTTPVPSNGSVDVNFYLIVYGSIAGANSLFTIVRAFLFAYGTLRAATVIHNRLLQRALKATVTFFDTTPIGRILNRFSSDLYCVDSSLPFILNIFLANIYQLLGMLVIITYGLPWIGLVLLPLTVLYFSLQHYYRRTSRELKRLYSITLSPIYTHFSETLSGLSSIRAMRATQRFELENQLRLEQNQRCLFASNTAMEWLDIRLQMIGVAVVTAIAGIAIIQHQKQLGNPGLVGLALSYALSVTNLLSILISSFTHTEIMMVSVERTEEYTTDIPMEPQDKLVQVAADWPSQGLVEFQDVVLAYREGLPNALDGVTFTVYPGEKLGIVGRTGSGKSTLFLALFRMVELKSGRILLDGVDSRLVGLEELRSRLAIIPQDPFLFSGSIRENLDPQGKRTDAELHEVLEQCHLRDAVTQMGGLDSEVGERGKSLSLGQRQLMCLARALLTQAKVLCIDEATASVDQKTDQLLQQTIRQRFADKTVLTIAHRTSLCVPGALPCPAQQLEGITVVSEEVMHFSSVQRLSGELNCIVTLSAEGDPPQILMLGMFWATLNSRGSSVLSFSSDSPMRLLAFVIHRLNTILDSDRVLVMQAGRVAELDSPTHLRQKDGSLFQHLLHSRQQ</sequence>
<keyword evidence="7 9" id="KW-0472">Membrane</keyword>
<evidence type="ECO:0000256" key="2">
    <source>
        <dbReference type="ARBA" id="ARBA00022448"/>
    </source>
</evidence>
<evidence type="ECO:0000256" key="1">
    <source>
        <dbReference type="ARBA" id="ARBA00004370"/>
    </source>
</evidence>
<evidence type="ECO:0000256" key="6">
    <source>
        <dbReference type="ARBA" id="ARBA00022989"/>
    </source>
</evidence>
<dbReference type="SMART" id="SM00382">
    <property type="entry name" value="AAA"/>
    <property type="match status" value="2"/>
</dbReference>
<evidence type="ECO:0000259" key="11">
    <source>
        <dbReference type="PROSITE" id="PS50929"/>
    </source>
</evidence>
<keyword evidence="3 9" id="KW-0812">Transmembrane</keyword>
<evidence type="ECO:0000256" key="9">
    <source>
        <dbReference type="SAM" id="Phobius"/>
    </source>
</evidence>
<evidence type="ECO:0000256" key="3">
    <source>
        <dbReference type="ARBA" id="ARBA00022692"/>
    </source>
</evidence>
<proteinExistence type="predicted"/>
<dbReference type="Gene3D" id="3.40.50.300">
    <property type="entry name" value="P-loop containing nucleotide triphosphate hydrolases"/>
    <property type="match status" value="3"/>
</dbReference>
<dbReference type="Proteomes" id="UP001145742">
    <property type="component" value="Unassembled WGS sequence"/>
</dbReference>
<evidence type="ECO:0000256" key="7">
    <source>
        <dbReference type="ARBA" id="ARBA00023136"/>
    </source>
</evidence>
<dbReference type="InterPro" id="IPR036640">
    <property type="entry name" value="ABC1_TM_sf"/>
</dbReference>